<dbReference type="AlphaFoldDB" id="A0A1G1ZI18"/>
<evidence type="ECO:0000313" key="5">
    <source>
        <dbReference type="EMBL" id="OGY64212.1"/>
    </source>
</evidence>
<reference evidence="5 6" key="1">
    <citation type="journal article" date="2016" name="Nat. Commun.">
        <title>Thousands of microbial genomes shed light on interconnected biogeochemical processes in an aquifer system.</title>
        <authorList>
            <person name="Anantharaman K."/>
            <person name="Brown C.T."/>
            <person name="Hug L.A."/>
            <person name="Sharon I."/>
            <person name="Castelle C.J."/>
            <person name="Probst A.J."/>
            <person name="Thomas B.C."/>
            <person name="Singh A."/>
            <person name="Wilkins M.J."/>
            <person name="Karaoz U."/>
            <person name="Brodie E.L."/>
            <person name="Williams K.H."/>
            <person name="Hubbard S.S."/>
            <person name="Banfield J.F."/>
        </authorList>
    </citation>
    <scope>NUCLEOTIDE SEQUENCE [LARGE SCALE GENOMIC DNA]</scope>
</reference>
<protein>
    <submittedName>
        <fullName evidence="5">Histidine triad nucleotide-binding protein</fullName>
    </submittedName>
</protein>
<accession>A0A1G1ZI18</accession>
<dbReference type="PRINTS" id="PR00332">
    <property type="entry name" value="HISTRIAD"/>
</dbReference>
<dbReference type="InterPro" id="IPR036265">
    <property type="entry name" value="HIT-like_sf"/>
</dbReference>
<dbReference type="InterPro" id="IPR019808">
    <property type="entry name" value="Histidine_triad_CS"/>
</dbReference>
<comment type="caution">
    <text evidence="5">The sequence shown here is derived from an EMBL/GenBank/DDBJ whole genome shotgun (WGS) entry which is preliminary data.</text>
</comment>
<dbReference type="SUPFAM" id="SSF54197">
    <property type="entry name" value="HIT-like"/>
    <property type="match status" value="1"/>
</dbReference>
<sequence length="121" mass="13621">MMDCIFCKIAKKETPADFIFENNQVVAFRDIRPSAPVHTLIIPKEHIQSIAHLEGNRRDILSALIYAAKDLAAREGLRGYKLIFNVGREGGQVIDHLHLHLLGGWTKKEDIDAMPHPGLDK</sequence>
<feature type="active site" description="Tele-AMP-histidine intermediate" evidence="1">
    <location>
        <position position="98"/>
    </location>
</feature>
<dbReference type="PROSITE" id="PS00892">
    <property type="entry name" value="HIT_1"/>
    <property type="match status" value="1"/>
</dbReference>
<feature type="domain" description="HIT" evidence="4">
    <location>
        <begin position="5"/>
        <end position="113"/>
    </location>
</feature>
<evidence type="ECO:0000313" key="6">
    <source>
        <dbReference type="Proteomes" id="UP000177960"/>
    </source>
</evidence>
<dbReference type="InterPro" id="IPR001310">
    <property type="entry name" value="Histidine_triad_HIT"/>
</dbReference>
<dbReference type="PANTHER" id="PTHR23089">
    <property type="entry name" value="HISTIDINE TRIAD HIT PROTEIN"/>
    <property type="match status" value="1"/>
</dbReference>
<dbReference type="Gene3D" id="3.30.428.10">
    <property type="entry name" value="HIT-like"/>
    <property type="match status" value="1"/>
</dbReference>
<evidence type="ECO:0000256" key="3">
    <source>
        <dbReference type="PROSITE-ProRule" id="PRU00464"/>
    </source>
</evidence>
<gene>
    <name evidence="5" type="ORF">A3B92_03610</name>
</gene>
<name>A0A1G1ZI18_9BACT</name>
<dbReference type="PROSITE" id="PS51084">
    <property type="entry name" value="HIT_2"/>
    <property type="match status" value="1"/>
</dbReference>
<dbReference type="Proteomes" id="UP000177960">
    <property type="component" value="Unassembled WGS sequence"/>
</dbReference>
<dbReference type="Pfam" id="PF11969">
    <property type="entry name" value="DcpS_C"/>
    <property type="match status" value="1"/>
</dbReference>
<evidence type="ECO:0000259" key="4">
    <source>
        <dbReference type="PROSITE" id="PS51084"/>
    </source>
</evidence>
<evidence type="ECO:0000256" key="1">
    <source>
        <dbReference type="PIRSR" id="PIRSR601310-1"/>
    </source>
</evidence>
<dbReference type="EMBL" id="MHJG01000007">
    <property type="protein sequence ID" value="OGY64212.1"/>
    <property type="molecule type" value="Genomic_DNA"/>
</dbReference>
<proteinExistence type="predicted"/>
<dbReference type="STRING" id="1798404.A3B92_03610"/>
<dbReference type="GO" id="GO:0003824">
    <property type="term" value="F:catalytic activity"/>
    <property type="evidence" value="ECO:0007669"/>
    <property type="project" value="InterPro"/>
</dbReference>
<feature type="short sequence motif" description="Histidine triad motif" evidence="2 3">
    <location>
        <begin position="96"/>
        <end position="100"/>
    </location>
</feature>
<dbReference type="InterPro" id="IPR011146">
    <property type="entry name" value="HIT-like"/>
</dbReference>
<evidence type="ECO:0000256" key="2">
    <source>
        <dbReference type="PIRSR" id="PIRSR601310-3"/>
    </source>
</evidence>
<organism evidence="5 6">
    <name type="scientific">Candidatus Harrisonbacteria bacterium RIFCSPHIGHO2_02_FULL_42_16</name>
    <dbReference type="NCBI Taxonomy" id="1798404"/>
    <lineage>
        <taxon>Bacteria</taxon>
        <taxon>Candidatus Harrisoniibacteriota</taxon>
    </lineage>
</organism>